<feature type="compositionally biased region" description="Polar residues" evidence="1">
    <location>
        <begin position="74"/>
        <end position="87"/>
    </location>
</feature>
<accession>A0A7J7ESM7</accession>
<name>A0A7J7ESM7_DICBM</name>
<sequence length="157" mass="17750">MQFLLDISKKESSSNFELKFCFKISPVIKQDLKNFKEQMESIKHNRTWDLEFSLYEPKIKNLMEHSNEKKPHSRNTFSVKTSLSNGQKEARKSPIVDKDNVAGSLKEASNGKGRGTEELETGRFGSSRMGSREMGTVELKGQEDGGVEGQEDEGKTE</sequence>
<dbReference type="AlphaFoldDB" id="A0A7J7ESM7"/>
<evidence type="ECO:0000313" key="3">
    <source>
        <dbReference type="Proteomes" id="UP000551758"/>
    </source>
</evidence>
<protein>
    <submittedName>
        <fullName evidence="2">Uncharacterized protein</fullName>
    </submittedName>
</protein>
<dbReference type="Proteomes" id="UP000551758">
    <property type="component" value="Unassembled WGS sequence"/>
</dbReference>
<organism evidence="2 3">
    <name type="scientific">Diceros bicornis minor</name>
    <name type="common">South-central black rhinoceros</name>
    <dbReference type="NCBI Taxonomy" id="77932"/>
    <lineage>
        <taxon>Eukaryota</taxon>
        <taxon>Metazoa</taxon>
        <taxon>Chordata</taxon>
        <taxon>Craniata</taxon>
        <taxon>Vertebrata</taxon>
        <taxon>Euteleostomi</taxon>
        <taxon>Mammalia</taxon>
        <taxon>Eutheria</taxon>
        <taxon>Laurasiatheria</taxon>
        <taxon>Perissodactyla</taxon>
        <taxon>Rhinocerotidae</taxon>
        <taxon>Diceros</taxon>
    </lineage>
</organism>
<evidence type="ECO:0000313" key="2">
    <source>
        <dbReference type="EMBL" id="KAF5918825.1"/>
    </source>
</evidence>
<proteinExistence type="predicted"/>
<reference evidence="2 3" key="1">
    <citation type="journal article" date="2020" name="Mol. Biol. Evol.">
        <title>Interspecific Gene Flow and the Evolution of Specialization in Black and White Rhinoceros.</title>
        <authorList>
            <person name="Moodley Y."/>
            <person name="Westbury M.V."/>
            <person name="Russo I.M."/>
            <person name="Gopalakrishnan S."/>
            <person name="Rakotoarivelo A."/>
            <person name="Olsen R.A."/>
            <person name="Prost S."/>
            <person name="Tunstall T."/>
            <person name="Ryder O.A."/>
            <person name="Dalen L."/>
            <person name="Bruford M.W."/>
        </authorList>
    </citation>
    <scope>NUCLEOTIDE SEQUENCE [LARGE SCALE GENOMIC DNA]</scope>
    <source>
        <strain evidence="2">SBR-YM</strain>
        <tissue evidence="2">Skin</tissue>
    </source>
</reference>
<feature type="compositionally biased region" description="Basic and acidic residues" evidence="1">
    <location>
        <begin position="88"/>
        <end position="100"/>
    </location>
</feature>
<comment type="caution">
    <text evidence="2">The sequence shown here is derived from an EMBL/GenBank/DDBJ whole genome shotgun (WGS) entry which is preliminary data.</text>
</comment>
<keyword evidence="3" id="KW-1185">Reference proteome</keyword>
<evidence type="ECO:0000256" key="1">
    <source>
        <dbReference type="SAM" id="MobiDB-lite"/>
    </source>
</evidence>
<feature type="region of interest" description="Disordered" evidence="1">
    <location>
        <begin position="63"/>
        <end position="157"/>
    </location>
</feature>
<dbReference type="EMBL" id="JACDTQ010002427">
    <property type="protein sequence ID" value="KAF5918825.1"/>
    <property type="molecule type" value="Genomic_DNA"/>
</dbReference>
<gene>
    <name evidence="2" type="ORF">HPG69_005865</name>
</gene>